<reference evidence="3" key="1">
    <citation type="submission" date="2014-03" db="EMBL/GenBank/DDBJ databases">
        <authorList>
            <person name="Aksoy S."/>
            <person name="Warren W."/>
            <person name="Wilson R.K."/>
        </authorList>
    </citation>
    <scope>NUCLEOTIDE SEQUENCE [LARGE SCALE GENOMIC DNA]</scope>
    <source>
        <strain evidence="3">IAEA</strain>
    </source>
</reference>
<evidence type="ECO:0000313" key="2">
    <source>
        <dbReference type="EnsemblMetazoa" id="GPAI006209-PA"/>
    </source>
</evidence>
<dbReference type="AlphaFoldDB" id="A0A1A9Z7H4"/>
<evidence type="ECO:0000256" key="1">
    <source>
        <dbReference type="SAM" id="Phobius"/>
    </source>
</evidence>
<reference evidence="2" key="2">
    <citation type="submission" date="2020-05" db="UniProtKB">
        <authorList>
            <consortium name="EnsemblMetazoa"/>
        </authorList>
    </citation>
    <scope>IDENTIFICATION</scope>
    <source>
        <strain evidence="2">IAEA</strain>
    </source>
</reference>
<dbReference type="Proteomes" id="UP000092445">
    <property type="component" value="Unassembled WGS sequence"/>
</dbReference>
<keyword evidence="1" id="KW-0472">Membrane</keyword>
<keyword evidence="3" id="KW-1185">Reference proteome</keyword>
<accession>A0A1A9Z7H4</accession>
<evidence type="ECO:0000313" key="3">
    <source>
        <dbReference type="Proteomes" id="UP000092445"/>
    </source>
</evidence>
<feature type="transmembrane region" description="Helical" evidence="1">
    <location>
        <begin position="122"/>
        <end position="146"/>
    </location>
</feature>
<keyword evidence="1" id="KW-0812">Transmembrane</keyword>
<dbReference type="VEuPathDB" id="VectorBase:GPAI006209"/>
<keyword evidence="1" id="KW-1133">Transmembrane helix</keyword>
<organism evidence="2 3">
    <name type="scientific">Glossina pallidipes</name>
    <name type="common">Tsetse fly</name>
    <dbReference type="NCBI Taxonomy" id="7398"/>
    <lineage>
        <taxon>Eukaryota</taxon>
        <taxon>Metazoa</taxon>
        <taxon>Ecdysozoa</taxon>
        <taxon>Arthropoda</taxon>
        <taxon>Hexapoda</taxon>
        <taxon>Insecta</taxon>
        <taxon>Pterygota</taxon>
        <taxon>Neoptera</taxon>
        <taxon>Endopterygota</taxon>
        <taxon>Diptera</taxon>
        <taxon>Brachycera</taxon>
        <taxon>Muscomorpha</taxon>
        <taxon>Hippoboscoidea</taxon>
        <taxon>Glossinidae</taxon>
        <taxon>Glossina</taxon>
    </lineage>
</organism>
<sequence length="194" mass="21005">MRLEREEVVVVVAEGDNRVAVKSAVAPLVAKTLMAVLAEAVVALLFVESLTVFPISVCTVFSCVDDESVVVSISALVLPKGDNNNNNNLEGKVAVRKLSQQTAFYKRLSKGVKFVDVKTKQAPVYCGGGGGGGGGCLLIIIVWFQISLKTKQNKKIHSMQRNTTVLTENLNIFLASKPKQQSAYQSLYMLEVKS</sequence>
<dbReference type="EnsemblMetazoa" id="GPAI006209-RA">
    <property type="protein sequence ID" value="GPAI006209-PA"/>
    <property type="gene ID" value="GPAI006209"/>
</dbReference>
<protein>
    <submittedName>
        <fullName evidence="2">Uncharacterized protein</fullName>
    </submittedName>
</protein>
<proteinExistence type="predicted"/>
<feature type="transmembrane region" description="Helical" evidence="1">
    <location>
        <begin position="28"/>
        <end position="47"/>
    </location>
</feature>
<name>A0A1A9Z7H4_GLOPL</name>